<evidence type="ECO:0000256" key="18">
    <source>
        <dbReference type="SAM" id="Phobius"/>
    </source>
</evidence>
<evidence type="ECO:0000256" key="4">
    <source>
        <dbReference type="ARBA" id="ARBA00011533"/>
    </source>
</evidence>
<evidence type="ECO:0000256" key="1">
    <source>
        <dbReference type="ARBA" id="ARBA00003195"/>
    </source>
</evidence>
<sequence length="173" mass="20846">MVILSTLRTLTRLPSSSLRNEASKRLMSDHRVFPMQPSRWQWIKFKDYFHYYVMLGLIPATLAITYANVFIGPSTLSEIPEGYTPKFYEYHRSPVTRFLAKYICKDPQQEYEKYLAYIFMEDEKRKLRKLEKEVKHKMAERNDYQAYYYRPVAAKYHRITREAADYLETIRGE</sequence>
<keyword evidence="9" id="KW-0999">Mitochondrion inner membrane</keyword>
<comment type="subunit">
    <text evidence="4">Complex I is composed of 45 different subunits.</text>
</comment>
<evidence type="ECO:0000313" key="21">
    <source>
        <dbReference type="RefSeq" id="XP_028144572.1"/>
    </source>
</evidence>
<protein>
    <recommendedName>
        <fullName evidence="5">NADH dehydrogenase [ubiquinone] 1 beta subcomplex subunit 5, mitochondrial</fullName>
    </recommendedName>
    <alternativeName>
        <fullName evidence="16">Complex I-SGDH</fullName>
    </alternativeName>
    <alternativeName>
        <fullName evidence="15">NADH-ubiquinone oxidoreductase SGDH subunit</fullName>
    </alternativeName>
</protein>
<organism evidence="21">
    <name type="scientific">Diabrotica virgifera virgifera</name>
    <name type="common">western corn rootworm</name>
    <dbReference type="NCBI Taxonomy" id="50390"/>
    <lineage>
        <taxon>Eukaryota</taxon>
        <taxon>Metazoa</taxon>
        <taxon>Ecdysozoa</taxon>
        <taxon>Arthropoda</taxon>
        <taxon>Hexapoda</taxon>
        <taxon>Insecta</taxon>
        <taxon>Pterygota</taxon>
        <taxon>Neoptera</taxon>
        <taxon>Endopterygota</taxon>
        <taxon>Coleoptera</taxon>
        <taxon>Polyphaga</taxon>
        <taxon>Cucujiformia</taxon>
        <taxon>Chrysomeloidea</taxon>
        <taxon>Chrysomelidae</taxon>
        <taxon>Galerucinae</taxon>
        <taxon>Diabroticina</taxon>
        <taxon>Diabroticites</taxon>
        <taxon>Diabrotica</taxon>
    </lineage>
</organism>
<keyword evidence="10" id="KW-0809">Transit peptide</keyword>
<dbReference type="FunCoup" id="A0A6P7GDK4">
    <property type="interactions" value="1190"/>
</dbReference>
<evidence type="ECO:0000256" key="13">
    <source>
        <dbReference type="ARBA" id="ARBA00023128"/>
    </source>
</evidence>
<feature type="coiled-coil region" evidence="17">
    <location>
        <begin position="120"/>
        <end position="147"/>
    </location>
</feature>
<evidence type="ECO:0000256" key="11">
    <source>
        <dbReference type="ARBA" id="ARBA00022982"/>
    </source>
</evidence>
<comment type="function">
    <text evidence="1">Accessory subunit of the mitochondrial membrane respiratory chain NADH dehydrogenase (Complex I), that is believed not to be involved in catalysis. Complex I functions in the transfer of electrons from NADH to the respiratory chain. The immediate electron acceptor for the enzyme is believed to be ubiquinone.</text>
</comment>
<feature type="transmembrane region" description="Helical" evidence="18">
    <location>
        <begin position="49"/>
        <end position="71"/>
    </location>
</feature>
<keyword evidence="17" id="KW-0175">Coiled coil</keyword>
<evidence type="ECO:0000256" key="10">
    <source>
        <dbReference type="ARBA" id="ARBA00022946"/>
    </source>
</evidence>
<evidence type="ECO:0000313" key="20">
    <source>
        <dbReference type="Proteomes" id="UP001652700"/>
    </source>
</evidence>
<dbReference type="CTD" id="46260"/>
<dbReference type="OrthoDB" id="9995605at2759"/>
<dbReference type="KEGG" id="dvv:114338180"/>
<evidence type="ECO:0000256" key="14">
    <source>
        <dbReference type="ARBA" id="ARBA00023136"/>
    </source>
</evidence>
<comment type="subcellular location">
    <subcellularLocation>
        <location evidence="2">Mitochondrion inner membrane</location>
        <topology evidence="2">Single-pass membrane protein</topology>
    </subcellularLocation>
</comment>
<dbReference type="Pfam" id="PF09781">
    <property type="entry name" value="NDUF_B5"/>
    <property type="match status" value="1"/>
</dbReference>
<keyword evidence="11" id="KW-0249">Electron transport</keyword>
<name>A0A6P7GDK4_DIAVI</name>
<evidence type="ECO:0000313" key="19">
    <source>
        <dbReference type="EnsemblMetazoa" id="XP_028144572.1"/>
    </source>
</evidence>
<keyword evidence="13" id="KW-0496">Mitochondrion</keyword>
<keyword evidence="12 18" id="KW-1133">Transmembrane helix</keyword>
<comment type="similarity">
    <text evidence="3">Belongs to the complex I NDUFB5 subunit family.</text>
</comment>
<evidence type="ECO:0000256" key="16">
    <source>
        <dbReference type="ARBA" id="ARBA00032550"/>
    </source>
</evidence>
<evidence type="ECO:0000256" key="2">
    <source>
        <dbReference type="ARBA" id="ARBA00004434"/>
    </source>
</evidence>
<dbReference type="RefSeq" id="XP_028144572.1">
    <property type="nucleotide sequence ID" value="XM_028288771.1"/>
</dbReference>
<keyword evidence="8 18" id="KW-0812">Transmembrane</keyword>
<accession>A0A6P7GDK4</accession>
<dbReference type="InterPro" id="IPR019173">
    <property type="entry name" value="NADH_UbQ_OxRdtase_B5_su"/>
</dbReference>
<dbReference type="InParanoid" id="A0A6P7GDK4"/>
<dbReference type="PANTHER" id="PTHR13178">
    <property type="entry name" value="NADH-UBIQUINONE OXIDOREDUCTASE SGDH SUBUNIT"/>
    <property type="match status" value="1"/>
</dbReference>
<keyword evidence="6" id="KW-0813">Transport</keyword>
<evidence type="ECO:0000256" key="17">
    <source>
        <dbReference type="SAM" id="Coils"/>
    </source>
</evidence>
<dbReference type="PANTHER" id="PTHR13178:SF0">
    <property type="entry name" value="NADH DEHYDROGENASE [UBIQUINONE] 1 BETA SUBCOMPLEX SUBUNIT 5, MITOCHONDRIAL"/>
    <property type="match status" value="1"/>
</dbReference>
<evidence type="ECO:0000256" key="12">
    <source>
        <dbReference type="ARBA" id="ARBA00022989"/>
    </source>
</evidence>
<evidence type="ECO:0000256" key="5">
    <source>
        <dbReference type="ARBA" id="ARBA00015175"/>
    </source>
</evidence>
<dbReference type="Proteomes" id="UP001652700">
    <property type="component" value="Unplaced"/>
</dbReference>
<dbReference type="EnsemblMetazoa" id="XM_028288771.2">
    <property type="protein sequence ID" value="XP_028144572.1"/>
    <property type="gene ID" value="LOC114338180"/>
</dbReference>
<evidence type="ECO:0000256" key="3">
    <source>
        <dbReference type="ARBA" id="ARBA00007152"/>
    </source>
</evidence>
<evidence type="ECO:0000256" key="8">
    <source>
        <dbReference type="ARBA" id="ARBA00022692"/>
    </source>
</evidence>
<reference evidence="19" key="2">
    <citation type="submission" date="2025-05" db="UniProtKB">
        <authorList>
            <consortium name="EnsemblMetazoa"/>
        </authorList>
    </citation>
    <scope>IDENTIFICATION</scope>
</reference>
<evidence type="ECO:0000256" key="9">
    <source>
        <dbReference type="ARBA" id="ARBA00022792"/>
    </source>
</evidence>
<dbReference type="GO" id="GO:0005743">
    <property type="term" value="C:mitochondrial inner membrane"/>
    <property type="evidence" value="ECO:0007669"/>
    <property type="project" value="UniProtKB-SubCell"/>
</dbReference>
<keyword evidence="7" id="KW-0679">Respiratory chain</keyword>
<evidence type="ECO:0000256" key="6">
    <source>
        <dbReference type="ARBA" id="ARBA00022448"/>
    </source>
</evidence>
<evidence type="ECO:0000256" key="7">
    <source>
        <dbReference type="ARBA" id="ARBA00022660"/>
    </source>
</evidence>
<dbReference type="GeneID" id="114338180"/>
<gene>
    <name evidence="21" type="primary">LOC114338180</name>
</gene>
<keyword evidence="14 18" id="KW-0472">Membrane</keyword>
<reference evidence="21" key="1">
    <citation type="submission" date="2025-04" db="UniProtKB">
        <authorList>
            <consortium name="RefSeq"/>
        </authorList>
    </citation>
    <scope>IDENTIFICATION</scope>
    <source>
        <tissue evidence="21">Whole insect</tissue>
    </source>
</reference>
<evidence type="ECO:0000256" key="15">
    <source>
        <dbReference type="ARBA" id="ARBA00032395"/>
    </source>
</evidence>
<dbReference type="AlphaFoldDB" id="A0A6P7GDK4"/>
<proteinExistence type="inferred from homology"/>
<keyword evidence="20" id="KW-1185">Reference proteome</keyword>